<dbReference type="PANTHER" id="PTHR10039">
    <property type="entry name" value="AMELOGENIN"/>
    <property type="match status" value="1"/>
</dbReference>
<sequence length="790" mass="88380">MNNHINGAGPDTLQRGRGGAGGGGYGSGTGGAGGYGMGPSVNFDIRPGGNFTMNNNVRQGERGVDILHRMVALEAIHDSAESYPQPRCHPETRTKMLEDLQEWALAPDPETTILWLHGPAGAGKSAIMQTLARQLQETGRLGGSFFFKRGHATRGNAKTLFATIAYQLALGVPWLKASISQTIENDPSIVARSMKTQMRKLISTPCSPHGYCHPVAVLIDGLDDRPEAHIREMFGSRLYSGHYHSVNVEQSFADVRKYLRSEFSRIHREHRTMAKISLPWPKPDVLDKLVDKSSGHFIYASTIIKFVDDKNYRPTERLAVVQDPNNSGSESVFDTLDQLYMSILSSAPRQSQLIPILSSGLKRAKLGYGLGGLHSVLNVPGPLIGGLHSVYSPSKEIVISSYHASFGDFLSNPDRSGNFCVGTLNRRISLARSLLQFYASPFQLSNICILSDVVHFIVSLPPSRAVAELFPLIGSINPDYIFNPEEYQQAHWYDHFEAMVSWLKNSPLALADVIQLWEDYAFMFSIDRMQELVLIQGPSVQRTVSPSPELLGIVVAIGLLRCRLSELRTKLDLTWTDLRIALCGQQPKFFGDEQVLPIHRRNVGYPWAARDLALQLIRKMVKNHVDTDRGVNPSACREVMLRYDAEWSDRDFKGAYTTIQSASIIPRDNFVDRSNRYHLGCDIAHLVRLCPPCPVLYRELWFIPPTEIWSSRPSGNKLIHHVAKWLKSFPHSTMELITFWQQAVPDPDLCRGSTFNPGLDFEECDWRGRVAHYNYMIVGLHLPNSLKIPS</sequence>
<evidence type="ECO:0000256" key="2">
    <source>
        <dbReference type="SAM" id="MobiDB-lite"/>
    </source>
</evidence>
<feature type="compositionally biased region" description="Gly residues" evidence="2">
    <location>
        <begin position="16"/>
        <end position="25"/>
    </location>
</feature>
<dbReference type="InterPro" id="IPR027417">
    <property type="entry name" value="P-loop_NTPase"/>
</dbReference>
<evidence type="ECO:0000313" key="4">
    <source>
        <dbReference type="EMBL" id="KAF7342857.1"/>
    </source>
</evidence>
<feature type="domain" description="Nephrocystin 3-like N-terminal" evidence="3">
    <location>
        <begin position="99"/>
        <end position="228"/>
    </location>
</feature>
<dbReference type="Gene3D" id="3.40.50.300">
    <property type="entry name" value="P-loop containing nucleotide triphosphate hydrolases"/>
    <property type="match status" value="1"/>
</dbReference>
<dbReference type="OrthoDB" id="5967843at2759"/>
<dbReference type="Pfam" id="PF24883">
    <property type="entry name" value="NPHP3_N"/>
    <property type="match status" value="1"/>
</dbReference>
<comment type="caution">
    <text evidence="4">The sequence shown here is derived from an EMBL/GenBank/DDBJ whole genome shotgun (WGS) entry which is preliminary data.</text>
</comment>
<evidence type="ECO:0000259" key="3">
    <source>
        <dbReference type="Pfam" id="PF24883"/>
    </source>
</evidence>
<evidence type="ECO:0000313" key="5">
    <source>
        <dbReference type="Proteomes" id="UP000623467"/>
    </source>
</evidence>
<name>A0A8H6XKU5_9AGAR</name>
<keyword evidence="1" id="KW-0677">Repeat</keyword>
<accession>A0A8H6XKU5</accession>
<evidence type="ECO:0000256" key="1">
    <source>
        <dbReference type="ARBA" id="ARBA00022737"/>
    </source>
</evidence>
<dbReference type="PANTHER" id="PTHR10039:SF14">
    <property type="entry name" value="NACHT DOMAIN-CONTAINING PROTEIN"/>
    <property type="match status" value="1"/>
</dbReference>
<feature type="region of interest" description="Disordered" evidence="2">
    <location>
        <begin position="1"/>
        <end position="25"/>
    </location>
</feature>
<reference evidence="4" key="1">
    <citation type="submission" date="2020-05" db="EMBL/GenBank/DDBJ databases">
        <title>Mycena genomes resolve the evolution of fungal bioluminescence.</title>
        <authorList>
            <person name="Tsai I.J."/>
        </authorList>
    </citation>
    <scope>NUCLEOTIDE SEQUENCE</scope>
    <source>
        <strain evidence="4">160909Yilan</strain>
    </source>
</reference>
<dbReference type="InterPro" id="IPR056884">
    <property type="entry name" value="NPHP3-like_N"/>
</dbReference>
<keyword evidence="5" id="KW-1185">Reference proteome</keyword>
<dbReference type="Proteomes" id="UP000623467">
    <property type="component" value="Unassembled WGS sequence"/>
</dbReference>
<protein>
    <submittedName>
        <fullName evidence="4">NACHT domain-containing protein</fullName>
    </submittedName>
</protein>
<dbReference type="AlphaFoldDB" id="A0A8H6XKU5"/>
<gene>
    <name evidence="4" type="ORF">MSAN_02001800</name>
</gene>
<dbReference type="SUPFAM" id="SSF52540">
    <property type="entry name" value="P-loop containing nucleoside triphosphate hydrolases"/>
    <property type="match status" value="1"/>
</dbReference>
<dbReference type="EMBL" id="JACAZH010000024">
    <property type="protein sequence ID" value="KAF7342857.1"/>
    <property type="molecule type" value="Genomic_DNA"/>
</dbReference>
<organism evidence="4 5">
    <name type="scientific">Mycena sanguinolenta</name>
    <dbReference type="NCBI Taxonomy" id="230812"/>
    <lineage>
        <taxon>Eukaryota</taxon>
        <taxon>Fungi</taxon>
        <taxon>Dikarya</taxon>
        <taxon>Basidiomycota</taxon>
        <taxon>Agaricomycotina</taxon>
        <taxon>Agaricomycetes</taxon>
        <taxon>Agaricomycetidae</taxon>
        <taxon>Agaricales</taxon>
        <taxon>Marasmiineae</taxon>
        <taxon>Mycenaceae</taxon>
        <taxon>Mycena</taxon>
    </lineage>
</organism>
<proteinExistence type="predicted"/>